<keyword evidence="2 4" id="KW-0863">Zinc-finger</keyword>
<feature type="compositionally biased region" description="Polar residues" evidence="5">
    <location>
        <begin position="472"/>
        <end position="498"/>
    </location>
</feature>
<keyword evidence="1" id="KW-0479">Metal-binding</keyword>
<evidence type="ECO:0000259" key="6">
    <source>
        <dbReference type="PROSITE" id="PS50089"/>
    </source>
</evidence>
<organism evidence="7 8">
    <name type="scientific">Diaporthe australafricana</name>
    <dbReference type="NCBI Taxonomy" id="127596"/>
    <lineage>
        <taxon>Eukaryota</taxon>
        <taxon>Fungi</taxon>
        <taxon>Dikarya</taxon>
        <taxon>Ascomycota</taxon>
        <taxon>Pezizomycotina</taxon>
        <taxon>Sordariomycetes</taxon>
        <taxon>Sordariomycetidae</taxon>
        <taxon>Diaporthales</taxon>
        <taxon>Diaporthaceae</taxon>
        <taxon>Diaporthe</taxon>
    </lineage>
</organism>
<name>A0ABR3W5D8_9PEZI</name>
<gene>
    <name evidence="7" type="ORF">Daus18300_011830</name>
</gene>
<evidence type="ECO:0000313" key="8">
    <source>
        <dbReference type="Proteomes" id="UP001583177"/>
    </source>
</evidence>
<feature type="compositionally biased region" description="Polar residues" evidence="5">
    <location>
        <begin position="508"/>
        <end position="518"/>
    </location>
</feature>
<accession>A0ABR3W5D8</accession>
<comment type="caution">
    <text evidence="7">The sequence shown here is derived from an EMBL/GenBank/DDBJ whole genome shotgun (WGS) entry which is preliminary data.</text>
</comment>
<feature type="domain" description="RING-type" evidence="6">
    <location>
        <begin position="303"/>
        <end position="351"/>
    </location>
</feature>
<feature type="compositionally biased region" description="Low complexity" evidence="5">
    <location>
        <begin position="548"/>
        <end position="562"/>
    </location>
</feature>
<dbReference type="PROSITE" id="PS50089">
    <property type="entry name" value="ZF_RING_2"/>
    <property type="match status" value="1"/>
</dbReference>
<dbReference type="EMBL" id="JAWRVE010000150">
    <property type="protein sequence ID" value="KAL1853262.1"/>
    <property type="molecule type" value="Genomic_DNA"/>
</dbReference>
<feature type="region of interest" description="Disordered" evidence="5">
    <location>
        <begin position="423"/>
        <end position="455"/>
    </location>
</feature>
<evidence type="ECO:0000256" key="1">
    <source>
        <dbReference type="ARBA" id="ARBA00022723"/>
    </source>
</evidence>
<dbReference type="InterPro" id="IPR001841">
    <property type="entry name" value="Znf_RING"/>
</dbReference>
<dbReference type="CDD" id="cd16448">
    <property type="entry name" value="RING-H2"/>
    <property type="match status" value="1"/>
</dbReference>
<dbReference type="PANTHER" id="PTHR15710:SF243">
    <property type="entry name" value="E3 UBIQUITIN-PROTEIN LIGASE PRAJA-2 ISOFORM X1"/>
    <property type="match status" value="1"/>
</dbReference>
<feature type="region of interest" description="Disordered" evidence="5">
    <location>
        <begin position="467"/>
        <end position="562"/>
    </location>
</feature>
<feature type="region of interest" description="Disordered" evidence="5">
    <location>
        <begin position="1"/>
        <end position="260"/>
    </location>
</feature>
<feature type="compositionally biased region" description="Pro residues" evidence="5">
    <location>
        <begin position="118"/>
        <end position="131"/>
    </location>
</feature>
<keyword evidence="8" id="KW-1185">Reference proteome</keyword>
<protein>
    <recommendedName>
        <fullName evidence="6">RING-type domain-containing protein</fullName>
    </recommendedName>
</protein>
<dbReference type="Gene3D" id="3.30.40.10">
    <property type="entry name" value="Zinc/RING finger domain, C3HC4 (zinc finger)"/>
    <property type="match status" value="1"/>
</dbReference>
<keyword evidence="3" id="KW-0862">Zinc</keyword>
<feature type="compositionally biased region" description="Low complexity" evidence="5">
    <location>
        <begin position="132"/>
        <end position="142"/>
    </location>
</feature>
<dbReference type="Proteomes" id="UP001583177">
    <property type="component" value="Unassembled WGS sequence"/>
</dbReference>
<dbReference type="Pfam" id="PF13639">
    <property type="entry name" value="zf-RING_2"/>
    <property type="match status" value="1"/>
</dbReference>
<evidence type="ECO:0000256" key="2">
    <source>
        <dbReference type="ARBA" id="ARBA00022771"/>
    </source>
</evidence>
<feature type="compositionally biased region" description="Polar residues" evidence="5">
    <location>
        <begin position="525"/>
        <end position="538"/>
    </location>
</feature>
<dbReference type="SUPFAM" id="SSF57850">
    <property type="entry name" value="RING/U-box"/>
    <property type="match status" value="1"/>
</dbReference>
<sequence length="654" mass="71195">MSSDAFLHPHHHPHPSFLQHWPHGGGNTAPHPGLPASRPADSNYEGSFNHQLPEFSALPPISTHQPYSPVTFVPPAPRPLQRNPQIPQGPGDFQHILHSQTSPSSAAEHLSTDTRRPGSPPSSRGPPPPASTSPSEPNSATPGHDADARPSQPPHNPQLRTSGHGFQPNHPDMNLQPHARLPPPASNRTQPLDSASRRASVATHSAREGLTSPASALAGLRSRPGAASNEVNSDTAPSPGSSMDDDSDPDESGSRWQYTGLRSVRQAQLLRGQMSNKRVASQKAIKALQSVEIESLPENERTCVICYNDFGVASPEGVNEHPLRLPKCKHVFGNHCILKWFEDADSCPYCRDKLHSEPAPPSRDMLRRTYQVARVDTDMGMPAYRRAIQALRRDPSGIDMYHQYAMRPRGAQPHVDGFHRDVSAAGERRAPPEDPSDTQRRQRPRHDSPRGIYDLRHGGLLLASAISDQRYDPSSTATQQYSPVRQPFSPSQSYNPPQHNHLPDSWSRRAQNMPNMQQPIFPRTPNVSHQSQAATNHPATLAPLGPNSSGFSSYASSNPPVNSSVNGYPPPLPHMGNYTNYSAPLGGGGLQAPTSAELPLPTSFPGLPPSHAAFSQQLPHLSQFRNPAYMPFNLGPEYGRPDQGMASNGFFAPN</sequence>
<reference evidence="7 8" key="1">
    <citation type="journal article" date="2024" name="IMA Fungus">
        <title>IMA Genome - F19 : A genome assembly and annotation guide to empower mycologists, including annotated draft genome sequences of Ceratocystis pirilliformis, Diaporthe australafricana, Fusarium ophioides, Paecilomyces lecythidis, and Sporothrix stenoceras.</title>
        <authorList>
            <person name="Aylward J."/>
            <person name="Wilson A.M."/>
            <person name="Visagie C.M."/>
            <person name="Spraker J."/>
            <person name="Barnes I."/>
            <person name="Buitendag C."/>
            <person name="Ceriani C."/>
            <person name="Del Mar Angel L."/>
            <person name="du Plessis D."/>
            <person name="Fuchs T."/>
            <person name="Gasser K."/>
            <person name="Kramer D."/>
            <person name="Li W."/>
            <person name="Munsamy K."/>
            <person name="Piso A."/>
            <person name="Price J.L."/>
            <person name="Sonnekus B."/>
            <person name="Thomas C."/>
            <person name="van der Nest A."/>
            <person name="van Dijk A."/>
            <person name="van Heerden A."/>
            <person name="van Vuuren N."/>
            <person name="Yilmaz N."/>
            <person name="Duong T.A."/>
            <person name="van der Merwe N.A."/>
            <person name="Wingfield M.J."/>
            <person name="Wingfield B.D."/>
        </authorList>
    </citation>
    <scope>NUCLEOTIDE SEQUENCE [LARGE SCALE GENOMIC DNA]</scope>
    <source>
        <strain evidence="7 8">CMW 18300</strain>
    </source>
</reference>
<evidence type="ECO:0000313" key="7">
    <source>
        <dbReference type="EMBL" id="KAL1853262.1"/>
    </source>
</evidence>
<evidence type="ECO:0000256" key="3">
    <source>
        <dbReference type="ARBA" id="ARBA00022833"/>
    </source>
</evidence>
<dbReference type="PANTHER" id="PTHR15710">
    <property type="entry name" value="E3 UBIQUITIN-PROTEIN LIGASE PRAJA"/>
    <property type="match status" value="1"/>
</dbReference>
<dbReference type="InterPro" id="IPR013083">
    <property type="entry name" value="Znf_RING/FYVE/PHD"/>
</dbReference>
<evidence type="ECO:0000256" key="4">
    <source>
        <dbReference type="PROSITE-ProRule" id="PRU00175"/>
    </source>
</evidence>
<evidence type="ECO:0000256" key="5">
    <source>
        <dbReference type="SAM" id="MobiDB-lite"/>
    </source>
</evidence>
<proteinExistence type="predicted"/>